<reference evidence="1 2" key="1">
    <citation type="submission" date="2019-02" db="EMBL/GenBank/DDBJ databases">
        <title>Sequencing the genomes of 1000 actinobacteria strains.</title>
        <authorList>
            <person name="Klenk H.-P."/>
        </authorList>
    </citation>
    <scope>NUCLEOTIDE SEQUENCE [LARGE SCALE GENOMIC DNA]</scope>
    <source>
        <strain evidence="1 2">DSM 45162</strain>
    </source>
</reference>
<evidence type="ECO:0000313" key="2">
    <source>
        <dbReference type="Proteomes" id="UP000292564"/>
    </source>
</evidence>
<dbReference type="AlphaFoldDB" id="A0A4Q7ZM42"/>
<organism evidence="1 2">
    <name type="scientific">Krasilnikovia cinnamomea</name>
    <dbReference type="NCBI Taxonomy" id="349313"/>
    <lineage>
        <taxon>Bacteria</taxon>
        <taxon>Bacillati</taxon>
        <taxon>Actinomycetota</taxon>
        <taxon>Actinomycetes</taxon>
        <taxon>Micromonosporales</taxon>
        <taxon>Micromonosporaceae</taxon>
        <taxon>Krasilnikovia</taxon>
    </lineage>
</organism>
<accession>A0A4Q7ZM42</accession>
<comment type="caution">
    <text evidence="1">The sequence shown here is derived from an EMBL/GenBank/DDBJ whole genome shotgun (WGS) entry which is preliminary data.</text>
</comment>
<dbReference type="Proteomes" id="UP000292564">
    <property type="component" value="Unassembled WGS sequence"/>
</dbReference>
<evidence type="ECO:0000313" key="1">
    <source>
        <dbReference type="EMBL" id="RZU52037.1"/>
    </source>
</evidence>
<sequence>MAVTPLISDQQTAVDALVALRRLERVPVSVRV</sequence>
<protein>
    <submittedName>
        <fullName evidence="1">Uncharacterized protein</fullName>
    </submittedName>
</protein>
<gene>
    <name evidence="1" type="ORF">EV385_3878</name>
</gene>
<name>A0A4Q7ZM42_9ACTN</name>
<proteinExistence type="predicted"/>
<keyword evidence="2" id="KW-1185">Reference proteome</keyword>
<dbReference type="EMBL" id="SHKY01000001">
    <property type="protein sequence ID" value="RZU52037.1"/>
    <property type="molecule type" value="Genomic_DNA"/>
</dbReference>